<protein>
    <submittedName>
        <fullName evidence="1">27701_t:CDS:1</fullName>
    </submittedName>
</protein>
<feature type="non-terminal residue" evidence="1">
    <location>
        <position position="137"/>
    </location>
</feature>
<reference evidence="1" key="1">
    <citation type="submission" date="2021-06" db="EMBL/GenBank/DDBJ databases">
        <authorList>
            <person name="Kallberg Y."/>
            <person name="Tangrot J."/>
            <person name="Rosling A."/>
        </authorList>
    </citation>
    <scope>NUCLEOTIDE SEQUENCE</scope>
    <source>
        <strain evidence="1">MA453B</strain>
    </source>
</reference>
<name>A0A9N9K4N6_9GLOM</name>
<sequence>TPAANVWNGELQRLLGLITVVIPLDRFVATASFQKLIFVNAVTIDISSGIFSYFSNTEVEAWGYMGCLKYLAKVCVRLISEDCDEILDKYKNHLLLITLLISSFKRVKDKAHKLNDTAEHSFQRVEVTLFFKRIDTQ</sequence>
<dbReference type="OrthoDB" id="2307897at2759"/>
<dbReference type="AlphaFoldDB" id="A0A9N9K4N6"/>
<comment type="caution">
    <text evidence="1">The sequence shown here is derived from an EMBL/GenBank/DDBJ whole genome shotgun (WGS) entry which is preliminary data.</text>
</comment>
<organism evidence="1 2">
    <name type="scientific">Dentiscutata erythropus</name>
    <dbReference type="NCBI Taxonomy" id="1348616"/>
    <lineage>
        <taxon>Eukaryota</taxon>
        <taxon>Fungi</taxon>
        <taxon>Fungi incertae sedis</taxon>
        <taxon>Mucoromycota</taxon>
        <taxon>Glomeromycotina</taxon>
        <taxon>Glomeromycetes</taxon>
        <taxon>Diversisporales</taxon>
        <taxon>Gigasporaceae</taxon>
        <taxon>Dentiscutata</taxon>
    </lineage>
</organism>
<dbReference type="EMBL" id="CAJVPY010047137">
    <property type="protein sequence ID" value="CAG8811080.1"/>
    <property type="molecule type" value="Genomic_DNA"/>
</dbReference>
<keyword evidence="2" id="KW-1185">Reference proteome</keyword>
<evidence type="ECO:0000313" key="2">
    <source>
        <dbReference type="Proteomes" id="UP000789405"/>
    </source>
</evidence>
<feature type="non-terminal residue" evidence="1">
    <location>
        <position position="1"/>
    </location>
</feature>
<dbReference type="Proteomes" id="UP000789405">
    <property type="component" value="Unassembled WGS sequence"/>
</dbReference>
<evidence type="ECO:0000313" key="1">
    <source>
        <dbReference type="EMBL" id="CAG8811080.1"/>
    </source>
</evidence>
<proteinExistence type="predicted"/>
<accession>A0A9N9K4N6</accession>
<gene>
    <name evidence="1" type="ORF">DERYTH_LOCUS25406</name>
</gene>